<dbReference type="FunFam" id="2.30.30.790:FF:000001">
    <property type="entry name" value="50S ribosomal protein L19"/>
    <property type="match status" value="1"/>
</dbReference>
<keyword evidence="2" id="KW-0689">Ribosomal protein</keyword>
<dbReference type="Gene3D" id="2.30.30.790">
    <property type="match status" value="1"/>
</dbReference>
<dbReference type="GO" id="GO:0006412">
    <property type="term" value="P:translation"/>
    <property type="evidence" value="ECO:0007669"/>
    <property type="project" value="InterPro"/>
</dbReference>
<dbReference type="InterPro" id="IPR008991">
    <property type="entry name" value="Translation_prot_SH3-like_sf"/>
</dbReference>
<dbReference type="InterPro" id="IPR038657">
    <property type="entry name" value="Ribosomal_bL19_sf"/>
</dbReference>
<dbReference type="PANTHER" id="PTHR15680">
    <property type="entry name" value="RIBOSOMAL PROTEIN L19"/>
    <property type="match status" value="1"/>
</dbReference>
<accession>A0A381SR05</accession>
<dbReference type="HAMAP" id="MF_00402">
    <property type="entry name" value="Ribosomal_bL19"/>
    <property type="match status" value="1"/>
</dbReference>
<dbReference type="AlphaFoldDB" id="A0A381SR05"/>
<evidence type="ECO:0008006" key="5">
    <source>
        <dbReference type="Google" id="ProtNLM"/>
    </source>
</evidence>
<dbReference type="GO" id="GO:0022625">
    <property type="term" value="C:cytosolic large ribosomal subunit"/>
    <property type="evidence" value="ECO:0007669"/>
    <property type="project" value="TreeGrafter"/>
</dbReference>
<evidence type="ECO:0000256" key="1">
    <source>
        <dbReference type="ARBA" id="ARBA00005781"/>
    </source>
</evidence>
<organism evidence="4">
    <name type="scientific">marine metagenome</name>
    <dbReference type="NCBI Taxonomy" id="408172"/>
    <lineage>
        <taxon>unclassified sequences</taxon>
        <taxon>metagenomes</taxon>
        <taxon>ecological metagenomes</taxon>
    </lineage>
</organism>
<gene>
    <name evidence="4" type="ORF">METZ01_LOCUS56577</name>
</gene>
<protein>
    <recommendedName>
        <fullName evidence="5">50S ribosomal protein L19</fullName>
    </recommendedName>
</protein>
<dbReference type="PRINTS" id="PR00061">
    <property type="entry name" value="RIBOSOMALL19"/>
</dbReference>
<evidence type="ECO:0000313" key="4">
    <source>
        <dbReference type="EMBL" id="SVA03723.1"/>
    </source>
</evidence>
<evidence type="ECO:0000256" key="3">
    <source>
        <dbReference type="ARBA" id="ARBA00023274"/>
    </source>
</evidence>
<dbReference type="NCBIfam" id="TIGR01024">
    <property type="entry name" value="rplS_bact"/>
    <property type="match status" value="1"/>
</dbReference>
<dbReference type="InterPro" id="IPR001857">
    <property type="entry name" value="Ribosomal_bL19"/>
</dbReference>
<proteinExistence type="inferred from homology"/>
<comment type="similarity">
    <text evidence="1">Belongs to the bacterial ribosomal protein bL19 family.</text>
</comment>
<dbReference type="GO" id="GO:0003735">
    <property type="term" value="F:structural constituent of ribosome"/>
    <property type="evidence" value="ECO:0007669"/>
    <property type="project" value="InterPro"/>
</dbReference>
<reference evidence="4" key="1">
    <citation type="submission" date="2018-05" db="EMBL/GenBank/DDBJ databases">
        <authorList>
            <person name="Lanie J.A."/>
            <person name="Ng W.-L."/>
            <person name="Kazmierczak K.M."/>
            <person name="Andrzejewski T.M."/>
            <person name="Davidsen T.M."/>
            <person name="Wayne K.J."/>
            <person name="Tettelin H."/>
            <person name="Glass J.I."/>
            <person name="Rusch D."/>
            <person name="Podicherti R."/>
            <person name="Tsui H.-C.T."/>
            <person name="Winkler M.E."/>
        </authorList>
    </citation>
    <scope>NUCLEOTIDE SEQUENCE</scope>
</reference>
<sequence length="102" mass="11246">MRDDLPEFSPGDTLSIGVRVVEGGKERLQIFKGVVISKSGGGVEETFTVRKISGGVGVERIFPLHSPMINSIKVDRKGKVRRAKLHYLRGLTGKATRITEKR</sequence>
<name>A0A381SR05_9ZZZZ</name>
<evidence type="ECO:0000256" key="2">
    <source>
        <dbReference type="ARBA" id="ARBA00022980"/>
    </source>
</evidence>
<dbReference type="Pfam" id="PF01245">
    <property type="entry name" value="Ribosomal_L19"/>
    <property type="match status" value="1"/>
</dbReference>
<dbReference type="EMBL" id="UINC01003143">
    <property type="protein sequence ID" value="SVA03723.1"/>
    <property type="molecule type" value="Genomic_DNA"/>
</dbReference>
<dbReference type="PIRSF" id="PIRSF002191">
    <property type="entry name" value="Ribosomal_L19"/>
    <property type="match status" value="1"/>
</dbReference>
<keyword evidence="3" id="KW-0687">Ribonucleoprotein</keyword>
<dbReference type="PANTHER" id="PTHR15680:SF9">
    <property type="entry name" value="LARGE RIBOSOMAL SUBUNIT PROTEIN BL19M"/>
    <property type="match status" value="1"/>
</dbReference>
<dbReference type="SUPFAM" id="SSF50104">
    <property type="entry name" value="Translation proteins SH3-like domain"/>
    <property type="match status" value="1"/>
</dbReference>